<gene>
    <name evidence="9" type="primary">surE</name>
    <name evidence="11" type="ORF">MIT9_P1383</name>
</gene>
<dbReference type="Pfam" id="PF01975">
    <property type="entry name" value="SurE"/>
    <property type="match status" value="1"/>
</dbReference>
<keyword evidence="8 9" id="KW-0378">Hydrolase</keyword>
<evidence type="ECO:0000256" key="1">
    <source>
        <dbReference type="ARBA" id="ARBA00000815"/>
    </source>
</evidence>
<evidence type="ECO:0000256" key="5">
    <source>
        <dbReference type="ARBA" id="ARBA00022490"/>
    </source>
</evidence>
<organism evidence="11 12">
    <name type="scientific">Methylomarinovum caldicuralii</name>
    <dbReference type="NCBI Taxonomy" id="438856"/>
    <lineage>
        <taxon>Bacteria</taxon>
        <taxon>Pseudomonadati</taxon>
        <taxon>Pseudomonadota</taxon>
        <taxon>Gammaproteobacteria</taxon>
        <taxon>Methylococcales</taxon>
        <taxon>Methylothermaceae</taxon>
        <taxon>Methylomarinovum</taxon>
    </lineage>
</organism>
<dbReference type="KEGG" id="mcau:MIT9_P1383"/>
<feature type="binding site" evidence="9">
    <location>
        <position position="91"/>
    </location>
    <ligand>
        <name>a divalent metal cation</name>
        <dbReference type="ChEBI" id="CHEBI:60240"/>
    </ligand>
</feature>
<evidence type="ECO:0000313" key="12">
    <source>
        <dbReference type="Proteomes" id="UP001321825"/>
    </source>
</evidence>
<dbReference type="Gene3D" id="3.40.1210.10">
    <property type="entry name" value="Survival protein SurE-like phosphatase/nucleotidase"/>
    <property type="match status" value="1"/>
</dbReference>
<dbReference type="EC" id="3.1.3.5" evidence="9"/>
<dbReference type="EMBL" id="AP024714">
    <property type="protein sequence ID" value="BCX81803.1"/>
    <property type="molecule type" value="Genomic_DNA"/>
</dbReference>
<dbReference type="NCBIfam" id="TIGR00087">
    <property type="entry name" value="surE"/>
    <property type="match status" value="1"/>
</dbReference>
<evidence type="ECO:0000256" key="3">
    <source>
        <dbReference type="ARBA" id="ARBA00004496"/>
    </source>
</evidence>
<sequence length="250" mass="27055">MHILISNDDGYTAEGLVRLARALSTHGRVTVVAPDRNRSGASNSLTLDRPLRVARMDNGFYRVDGTPTDCVHLAITGLLDEEPDMVFAGINHGANLGDDVLYSGTVAAATEGRFLGLPAIAVSLTGEDPRHFDTAVAVALRLFEQVRRHPLPADTILNVNVPDLPLAQIQGFRATRLGQRHKAEPVIQDTDPRGRPIYWVGPAGPEQDAGPGTDFHAIRQGCVSVTPLQIDLTRHDAIDTLAAWLPEEEK</sequence>
<dbReference type="PANTHER" id="PTHR30457">
    <property type="entry name" value="5'-NUCLEOTIDASE SURE"/>
    <property type="match status" value="1"/>
</dbReference>
<accession>A0AAU9CPB6</accession>
<feature type="binding site" evidence="9">
    <location>
        <position position="39"/>
    </location>
    <ligand>
        <name>a divalent metal cation</name>
        <dbReference type="ChEBI" id="CHEBI:60240"/>
    </ligand>
</feature>
<evidence type="ECO:0000259" key="10">
    <source>
        <dbReference type="Pfam" id="PF01975"/>
    </source>
</evidence>
<dbReference type="GO" id="GO:0046872">
    <property type="term" value="F:metal ion binding"/>
    <property type="evidence" value="ECO:0007669"/>
    <property type="project" value="UniProtKB-UniRule"/>
</dbReference>
<dbReference type="SUPFAM" id="SSF64167">
    <property type="entry name" value="SurE-like"/>
    <property type="match status" value="1"/>
</dbReference>
<keyword evidence="7 9" id="KW-0547">Nucleotide-binding</keyword>
<evidence type="ECO:0000256" key="7">
    <source>
        <dbReference type="ARBA" id="ARBA00022741"/>
    </source>
</evidence>
<comment type="cofactor">
    <cofactor evidence="9">
        <name>a divalent metal cation</name>
        <dbReference type="ChEBI" id="CHEBI:60240"/>
    </cofactor>
    <text evidence="9">Binds 1 divalent metal cation per subunit.</text>
</comment>
<feature type="binding site" evidence="9">
    <location>
        <position position="9"/>
    </location>
    <ligand>
        <name>a divalent metal cation</name>
        <dbReference type="ChEBI" id="CHEBI:60240"/>
    </ligand>
</feature>
<dbReference type="InterPro" id="IPR002828">
    <property type="entry name" value="SurE-like_Pase/nucleotidase"/>
</dbReference>
<comment type="cofactor">
    <cofactor evidence="2">
        <name>Mg(2+)</name>
        <dbReference type="ChEBI" id="CHEBI:18420"/>
    </cofactor>
</comment>
<name>A0AAU9CPB6_9GAMM</name>
<evidence type="ECO:0000256" key="4">
    <source>
        <dbReference type="ARBA" id="ARBA00011062"/>
    </source>
</evidence>
<dbReference type="NCBIfam" id="NF001490">
    <property type="entry name" value="PRK00346.1-4"/>
    <property type="match status" value="1"/>
</dbReference>
<comment type="function">
    <text evidence="9">Nucleotidase that shows phosphatase activity on nucleoside 5'-monophosphates.</text>
</comment>
<dbReference type="Proteomes" id="UP001321825">
    <property type="component" value="Chromosome"/>
</dbReference>
<dbReference type="NCBIfam" id="NF001489">
    <property type="entry name" value="PRK00346.1-3"/>
    <property type="match status" value="1"/>
</dbReference>
<feature type="binding site" evidence="9">
    <location>
        <position position="8"/>
    </location>
    <ligand>
        <name>a divalent metal cation</name>
        <dbReference type="ChEBI" id="CHEBI:60240"/>
    </ligand>
</feature>
<dbReference type="GO" id="GO:0008254">
    <property type="term" value="F:3'-nucleotidase activity"/>
    <property type="evidence" value="ECO:0007669"/>
    <property type="project" value="TreeGrafter"/>
</dbReference>
<dbReference type="GO" id="GO:0005737">
    <property type="term" value="C:cytoplasm"/>
    <property type="evidence" value="ECO:0007669"/>
    <property type="project" value="UniProtKB-SubCell"/>
</dbReference>
<comment type="subcellular location">
    <subcellularLocation>
        <location evidence="3 9">Cytoplasm</location>
    </subcellularLocation>
</comment>
<dbReference type="GO" id="GO:0000166">
    <property type="term" value="F:nucleotide binding"/>
    <property type="evidence" value="ECO:0007669"/>
    <property type="project" value="UniProtKB-KW"/>
</dbReference>
<evidence type="ECO:0000256" key="8">
    <source>
        <dbReference type="ARBA" id="ARBA00022801"/>
    </source>
</evidence>
<comment type="similarity">
    <text evidence="4 9">Belongs to the SurE nucleotidase family.</text>
</comment>
<evidence type="ECO:0000256" key="2">
    <source>
        <dbReference type="ARBA" id="ARBA00001946"/>
    </source>
</evidence>
<protein>
    <recommendedName>
        <fullName evidence="9">5'-nucleotidase SurE</fullName>
        <ecNumber evidence="9">3.1.3.5</ecNumber>
    </recommendedName>
    <alternativeName>
        <fullName evidence="9">Nucleoside 5'-monophosphate phosphohydrolase</fullName>
    </alternativeName>
</protein>
<dbReference type="GO" id="GO:0008253">
    <property type="term" value="F:5'-nucleotidase activity"/>
    <property type="evidence" value="ECO:0007669"/>
    <property type="project" value="UniProtKB-UniRule"/>
</dbReference>
<proteinExistence type="inferred from homology"/>
<evidence type="ECO:0000256" key="6">
    <source>
        <dbReference type="ARBA" id="ARBA00022723"/>
    </source>
</evidence>
<dbReference type="InterPro" id="IPR036523">
    <property type="entry name" value="SurE-like_sf"/>
</dbReference>
<comment type="catalytic activity">
    <reaction evidence="1 9">
        <text>a ribonucleoside 5'-phosphate + H2O = a ribonucleoside + phosphate</text>
        <dbReference type="Rhea" id="RHEA:12484"/>
        <dbReference type="ChEBI" id="CHEBI:15377"/>
        <dbReference type="ChEBI" id="CHEBI:18254"/>
        <dbReference type="ChEBI" id="CHEBI:43474"/>
        <dbReference type="ChEBI" id="CHEBI:58043"/>
        <dbReference type="EC" id="3.1.3.5"/>
    </reaction>
</comment>
<dbReference type="RefSeq" id="WP_317704232.1">
    <property type="nucleotide sequence ID" value="NZ_AP024714.1"/>
</dbReference>
<dbReference type="HAMAP" id="MF_00060">
    <property type="entry name" value="SurE"/>
    <property type="match status" value="1"/>
</dbReference>
<keyword evidence="6 9" id="KW-0479">Metal-binding</keyword>
<dbReference type="InterPro" id="IPR030048">
    <property type="entry name" value="SurE"/>
</dbReference>
<dbReference type="PANTHER" id="PTHR30457:SF12">
    <property type="entry name" value="5'_3'-NUCLEOTIDASE SURE"/>
    <property type="match status" value="1"/>
</dbReference>
<evidence type="ECO:0000313" key="11">
    <source>
        <dbReference type="EMBL" id="BCX81803.1"/>
    </source>
</evidence>
<keyword evidence="12" id="KW-1185">Reference proteome</keyword>
<dbReference type="AlphaFoldDB" id="A0AAU9CPB6"/>
<dbReference type="GO" id="GO:0004309">
    <property type="term" value="F:exopolyphosphatase activity"/>
    <property type="evidence" value="ECO:0007669"/>
    <property type="project" value="TreeGrafter"/>
</dbReference>
<keyword evidence="5 9" id="KW-0963">Cytoplasm</keyword>
<reference evidence="12" key="1">
    <citation type="journal article" date="2024" name="Int. J. Syst. Evol. Microbiol.">
        <title>Methylomarinovum tepidoasis sp. nov., a moderately thermophilic methanotroph of the family Methylothermaceae isolated from a deep-sea hydrothermal field.</title>
        <authorList>
            <person name="Hirayama H."/>
            <person name="Takaki Y."/>
            <person name="Abe M."/>
            <person name="Miyazaki M."/>
            <person name="Uematsu K."/>
            <person name="Matsui Y."/>
            <person name="Takai K."/>
        </authorList>
    </citation>
    <scope>NUCLEOTIDE SEQUENCE [LARGE SCALE GENOMIC DNA]</scope>
    <source>
        <strain evidence="12">IT-9</strain>
    </source>
</reference>
<evidence type="ECO:0000256" key="9">
    <source>
        <dbReference type="HAMAP-Rule" id="MF_00060"/>
    </source>
</evidence>
<feature type="domain" description="Survival protein SurE-like phosphatase/nucleotidase" evidence="10">
    <location>
        <begin position="3"/>
        <end position="183"/>
    </location>
</feature>
<dbReference type="FunFam" id="3.40.1210.10:FF:000001">
    <property type="entry name" value="5'/3'-nucleotidase SurE"/>
    <property type="match status" value="1"/>
</dbReference>